<keyword evidence="2" id="KW-1185">Reference proteome</keyword>
<dbReference type="Proteomes" id="UP000660024">
    <property type="component" value="Unassembled WGS sequence"/>
</dbReference>
<evidence type="ECO:0000313" key="1">
    <source>
        <dbReference type="EMBL" id="MBK0383485.1"/>
    </source>
</evidence>
<proteinExistence type="predicted"/>
<organism evidence="1 2">
    <name type="scientific">Pedobacter segetis</name>
    <dbReference type="NCBI Taxonomy" id="2793069"/>
    <lineage>
        <taxon>Bacteria</taxon>
        <taxon>Pseudomonadati</taxon>
        <taxon>Bacteroidota</taxon>
        <taxon>Sphingobacteriia</taxon>
        <taxon>Sphingobacteriales</taxon>
        <taxon>Sphingobacteriaceae</taxon>
        <taxon>Pedobacter</taxon>
    </lineage>
</organism>
<accession>A0ABS1BKR7</accession>
<name>A0ABS1BKR7_9SPHI</name>
<evidence type="ECO:0000313" key="2">
    <source>
        <dbReference type="Proteomes" id="UP000660024"/>
    </source>
</evidence>
<dbReference type="RefSeq" id="WP_200586292.1">
    <property type="nucleotide sequence ID" value="NZ_JAEHFY010000014.1"/>
</dbReference>
<dbReference type="EMBL" id="JAEHFY010000014">
    <property type="protein sequence ID" value="MBK0383485.1"/>
    <property type="molecule type" value="Genomic_DNA"/>
</dbReference>
<comment type="caution">
    <text evidence="1">The sequence shown here is derived from an EMBL/GenBank/DDBJ whole genome shotgun (WGS) entry which is preliminary data.</text>
</comment>
<sequence>MKSKIKIEKEFDTVKTFREIKDKISNEIKGMNFEQFSAYLEAKASKNKTYRQQQV</sequence>
<gene>
    <name evidence="1" type="ORF">I5M32_11005</name>
</gene>
<reference evidence="1 2" key="1">
    <citation type="submission" date="2020-12" db="EMBL/GenBank/DDBJ databases">
        <title>Bacterial novel species Pedobacter sp. SD-b isolated from soil.</title>
        <authorList>
            <person name="Jung H.-Y."/>
        </authorList>
    </citation>
    <scope>NUCLEOTIDE SEQUENCE [LARGE SCALE GENOMIC DNA]</scope>
    <source>
        <strain evidence="1 2">SD-b</strain>
    </source>
</reference>
<protein>
    <submittedName>
        <fullName evidence="1">Uncharacterized protein</fullName>
    </submittedName>
</protein>